<accession>E2SDB8</accession>
<proteinExistence type="inferred from homology"/>
<name>E2SDB8_9ACTN</name>
<dbReference type="InterPro" id="IPR054828">
    <property type="entry name" value="Vit_B12_bind_prot"/>
</dbReference>
<dbReference type="PANTHER" id="PTHR30535">
    <property type="entry name" value="VITAMIN B12-BINDING PROTEIN"/>
    <property type="match status" value="1"/>
</dbReference>
<reference evidence="2" key="1">
    <citation type="submission" date="2010-08" db="EMBL/GenBank/DDBJ databases">
        <authorList>
            <person name="Muzny D."/>
            <person name="Qin X."/>
            <person name="Buhay C."/>
            <person name="Dugan-Rocha S."/>
            <person name="Ding Y."/>
            <person name="Chen G."/>
            <person name="Hawes A."/>
            <person name="Holder M."/>
            <person name="Jhangiani S."/>
            <person name="Johnson A."/>
            <person name="Khan Z."/>
            <person name="Li Z."/>
            <person name="Liu W."/>
            <person name="Liu X."/>
            <person name="Perez L."/>
            <person name="Shen H."/>
            <person name="Wang Q."/>
            <person name="Watt J."/>
            <person name="Xi L."/>
            <person name="Xin Y."/>
            <person name="Zhou J."/>
            <person name="Deng J."/>
            <person name="Jiang H."/>
            <person name="Liu Y."/>
            <person name="Qu J."/>
            <person name="Song X.-Z."/>
            <person name="Zhang L."/>
            <person name="Villasana D."/>
            <person name="Johnson A."/>
            <person name="Liu J."/>
            <person name="Liyanage D."/>
            <person name="Lorensuhewa L."/>
            <person name="Robinson T."/>
            <person name="Song A."/>
            <person name="Song B.-B."/>
            <person name="Dinh H."/>
            <person name="Thornton R."/>
            <person name="Coyle M."/>
            <person name="Francisco L."/>
            <person name="Jackson L."/>
            <person name="Javaid M."/>
            <person name="Korchina V."/>
            <person name="Kovar C."/>
            <person name="Mata R."/>
            <person name="Mathew T."/>
            <person name="Ngo R."/>
            <person name="Nguyen L."/>
            <person name="Nguyen N."/>
            <person name="Okwuonu G."/>
            <person name="Ongeri F."/>
            <person name="Pham C."/>
            <person name="Simmons D."/>
            <person name="Wilczek-Boney K."/>
            <person name="Hale W."/>
            <person name="Jakkamsetti A."/>
            <person name="Pham P."/>
            <person name="Ruth R."/>
            <person name="San Lucas F."/>
            <person name="Warren J."/>
            <person name="Zhang J."/>
            <person name="Zhao Z."/>
            <person name="Zhou C."/>
            <person name="Zhu D."/>
            <person name="Lee S."/>
            <person name="Bess C."/>
            <person name="Blankenburg K."/>
            <person name="Forbes L."/>
            <person name="Fu Q."/>
            <person name="Gubbala S."/>
            <person name="Hirani K."/>
            <person name="Jayaseelan J.C."/>
            <person name="Lara F."/>
            <person name="Munidasa M."/>
            <person name="Palculict T."/>
            <person name="Patil S."/>
            <person name="Pu L.-L."/>
            <person name="Saada N."/>
            <person name="Tang L."/>
            <person name="Weissenberger G."/>
            <person name="Zhu Y."/>
            <person name="Hemphill L."/>
            <person name="Shang Y."/>
            <person name="Youmans B."/>
            <person name="Ayvaz T."/>
            <person name="Ross M."/>
            <person name="Santibanez J."/>
            <person name="Aqrawi P."/>
            <person name="Gross S."/>
            <person name="Joshi V."/>
            <person name="Fowler G."/>
            <person name="Nazareth L."/>
            <person name="Reid J."/>
            <person name="Worley K."/>
            <person name="Petrosino J."/>
            <person name="Highlander S."/>
            <person name="Gibbs R."/>
        </authorList>
    </citation>
    <scope>NUCLEOTIDE SEQUENCE [LARGE SCALE GENOMIC DNA]</scope>
    <source>
        <strain evidence="2">DSM 15272</strain>
    </source>
</reference>
<dbReference type="Gene3D" id="3.40.50.1980">
    <property type="entry name" value="Nitrogenase molybdenum iron protein domain"/>
    <property type="match status" value="2"/>
</dbReference>
<dbReference type="AlphaFoldDB" id="E2SDB8"/>
<dbReference type="InterPro" id="IPR050902">
    <property type="entry name" value="ABC_Transporter_SBP"/>
</dbReference>
<comment type="similarity">
    <text evidence="1">Belongs to the bacterial solute-binding protein 8 family.</text>
</comment>
<dbReference type="SUPFAM" id="SSF53807">
    <property type="entry name" value="Helical backbone' metal receptor"/>
    <property type="match status" value="1"/>
</dbReference>
<evidence type="ECO:0000256" key="1">
    <source>
        <dbReference type="ARBA" id="ARBA00008814"/>
    </source>
</evidence>
<comment type="caution">
    <text evidence="2">The sequence shown here is derived from an EMBL/GenBank/DDBJ whole genome shotgun (WGS) entry which is preliminary data.</text>
</comment>
<dbReference type="eggNOG" id="COG0614">
    <property type="taxonomic scope" value="Bacteria"/>
</dbReference>
<gene>
    <name evidence="2" type="ORF">HMPREF0063_11704</name>
</gene>
<dbReference type="EMBL" id="ACLF03000006">
    <property type="protein sequence ID" value="EFQ82495.1"/>
    <property type="molecule type" value="Genomic_DNA"/>
</dbReference>
<dbReference type="STRING" id="585531.HMPREF0063_11704"/>
<protein>
    <recommendedName>
        <fullName evidence="4">Periplasmic binding protein</fullName>
    </recommendedName>
</protein>
<dbReference type="Proteomes" id="UP000003111">
    <property type="component" value="Unassembled WGS sequence"/>
</dbReference>
<dbReference type="PANTHER" id="PTHR30535:SF35">
    <property type="entry name" value="PERIPLASMIC BINDING PROTEIN"/>
    <property type="match status" value="1"/>
</dbReference>
<dbReference type="NCBIfam" id="NF038402">
    <property type="entry name" value="TroA_like"/>
    <property type="match status" value="1"/>
</dbReference>
<dbReference type="HOGENOM" id="CLU_038034_2_7_11"/>
<evidence type="ECO:0000313" key="3">
    <source>
        <dbReference type="Proteomes" id="UP000003111"/>
    </source>
</evidence>
<sequence>MTTVLDDLGHAVAVPAPATRVVSLVPSLTEAIAATRPGSLVGATDWCTHPGDLTVTRVRGTKNPDRAAIVDLRPDLVVTNQEENRELDVRRLREAGIAVWVTRIETVAESFASMRRLFDLALGWGVPAWLERAEAAWEQPAPARRRRVAVPIWRDPWMVVGSRTFTGDLLDRLGLDNVFGDSGDRYPQVDLSAIDTDRVDVVLLPDEPYVFTPDDGPEAFDTAPVVHVSGRALTWYGPAQLTARDEILTALG</sequence>
<evidence type="ECO:0008006" key="4">
    <source>
        <dbReference type="Google" id="ProtNLM"/>
    </source>
</evidence>
<keyword evidence="3" id="KW-1185">Reference proteome</keyword>
<organism evidence="2 3">
    <name type="scientific">Aeromicrobium marinum DSM 15272</name>
    <dbReference type="NCBI Taxonomy" id="585531"/>
    <lineage>
        <taxon>Bacteria</taxon>
        <taxon>Bacillati</taxon>
        <taxon>Actinomycetota</taxon>
        <taxon>Actinomycetes</taxon>
        <taxon>Propionibacteriales</taxon>
        <taxon>Nocardioidaceae</taxon>
        <taxon>Aeromicrobium</taxon>
    </lineage>
</organism>
<evidence type="ECO:0000313" key="2">
    <source>
        <dbReference type="EMBL" id="EFQ82495.1"/>
    </source>
</evidence>